<proteinExistence type="predicted"/>
<organism evidence="1 2">
    <name type="scientific">Butyricimonas virosa</name>
    <dbReference type="NCBI Taxonomy" id="544645"/>
    <lineage>
        <taxon>Bacteria</taxon>
        <taxon>Pseudomonadati</taxon>
        <taxon>Bacteroidota</taxon>
        <taxon>Bacteroidia</taxon>
        <taxon>Bacteroidales</taxon>
        <taxon>Odoribacteraceae</taxon>
        <taxon>Butyricimonas</taxon>
    </lineage>
</organism>
<comment type="caution">
    <text evidence="1">The sequence shown here is derived from an EMBL/GenBank/DDBJ whole genome shotgun (WGS) entry which is preliminary data.</text>
</comment>
<name>A0A413ISE2_9BACT</name>
<accession>A0A413ISE2</accession>
<dbReference type="PROSITE" id="PS51257">
    <property type="entry name" value="PROKAR_LIPOPROTEIN"/>
    <property type="match status" value="1"/>
</dbReference>
<dbReference type="EMBL" id="QSCR01000003">
    <property type="protein sequence ID" value="RGY20520.1"/>
    <property type="molecule type" value="Genomic_DNA"/>
</dbReference>
<evidence type="ECO:0000313" key="2">
    <source>
        <dbReference type="Proteomes" id="UP000286063"/>
    </source>
</evidence>
<sequence length="144" mass="16433">MRGSFFLIVIVLLLSCSKTNNKELVDDSIIEGCSNGIIFTPERLSLDSKIQDTIVSINRGGWSITHIQLVNGKDTAQLYAGKDFPRQEYDCQLINLGWIEIEKKEGIDNVYIFIKEGTSEFRECGLHFSFLEGHGNYFIQQHRN</sequence>
<evidence type="ECO:0000313" key="1">
    <source>
        <dbReference type="EMBL" id="RGY20520.1"/>
    </source>
</evidence>
<gene>
    <name evidence="1" type="ORF">DXA50_03720</name>
</gene>
<evidence type="ECO:0008006" key="3">
    <source>
        <dbReference type="Google" id="ProtNLM"/>
    </source>
</evidence>
<dbReference type="Proteomes" id="UP000286063">
    <property type="component" value="Unassembled WGS sequence"/>
</dbReference>
<protein>
    <recommendedName>
        <fullName evidence="3">Lipoprotein</fullName>
    </recommendedName>
</protein>
<reference evidence="1 2" key="1">
    <citation type="submission" date="2018-08" db="EMBL/GenBank/DDBJ databases">
        <title>A genome reference for cultivated species of the human gut microbiota.</title>
        <authorList>
            <person name="Zou Y."/>
            <person name="Xue W."/>
            <person name="Luo G."/>
        </authorList>
    </citation>
    <scope>NUCLEOTIDE SEQUENCE [LARGE SCALE GENOMIC DNA]</scope>
    <source>
        <strain evidence="1 2">OF02-7</strain>
    </source>
</reference>
<dbReference type="RefSeq" id="WP_117774732.1">
    <property type="nucleotide sequence ID" value="NZ_CAMFYF010000122.1"/>
</dbReference>
<dbReference type="AlphaFoldDB" id="A0A413ISE2"/>